<dbReference type="AlphaFoldDB" id="A0A0H2TKK1"/>
<feature type="compositionally biased region" description="Acidic residues" evidence="1">
    <location>
        <begin position="49"/>
        <end position="93"/>
    </location>
</feature>
<dbReference type="VEuPathDB" id="FungiDB:MAPG_03069"/>
<sequence>MADQASRHGQSAPGQSIRSPNTHKVVRSQQIASVVSPTDPNRHYGTTLYEDDDDDDDDDEEDDEEDDDDEEEEEEPDDNDDDGEDDEDDETDAMETAPPIPRSHTPGHLATKNHDRRRKPSELSIRERSQSQSASSQSISPSHPSSVPPSSASTGKTTLLSITTPSTASATPTSSRSLLHPHRSNGGLNGSSDHSPGTSAPPRDRHDASA</sequence>
<name>A0A0H2TKK1_MAGP6</name>
<gene>
    <name evidence="2" type="ORF">MAPG_03069</name>
</gene>
<protein>
    <submittedName>
        <fullName evidence="2">Uncharacterized protein</fullName>
    </submittedName>
</protein>
<feature type="compositionally biased region" description="Low complexity" evidence="1">
    <location>
        <begin position="130"/>
        <end position="178"/>
    </location>
</feature>
<evidence type="ECO:0000313" key="2">
    <source>
        <dbReference type="EMBL" id="KLU84022.1"/>
    </source>
</evidence>
<feature type="non-terminal residue" evidence="2">
    <location>
        <position position="210"/>
    </location>
</feature>
<accession>A0A0H2TKK1</accession>
<dbReference type="OrthoDB" id="10251809at2759"/>
<feature type="compositionally biased region" description="Basic and acidic residues" evidence="1">
    <location>
        <begin position="120"/>
        <end position="129"/>
    </location>
</feature>
<organism evidence="2">
    <name type="scientific">Magnaporthiopsis poae (strain ATCC 64411 / 73-15)</name>
    <name type="common">Kentucky bluegrass fungus</name>
    <name type="synonym">Magnaporthe poae</name>
    <dbReference type="NCBI Taxonomy" id="644358"/>
    <lineage>
        <taxon>Eukaryota</taxon>
        <taxon>Fungi</taxon>
        <taxon>Dikarya</taxon>
        <taxon>Ascomycota</taxon>
        <taxon>Pezizomycotina</taxon>
        <taxon>Sordariomycetes</taxon>
        <taxon>Sordariomycetidae</taxon>
        <taxon>Magnaporthales</taxon>
        <taxon>Magnaporthaceae</taxon>
        <taxon>Magnaporthiopsis</taxon>
    </lineage>
</organism>
<reference evidence="2" key="1">
    <citation type="submission" date="2010-05" db="EMBL/GenBank/DDBJ databases">
        <title>The Genome Sequence of Magnaporthe poae strain ATCC 64411.</title>
        <authorList>
            <consortium name="The Broad Institute Genome Sequencing Platform"/>
            <consortium name="Broad Institute Genome Sequencing Center for Infectious Disease"/>
            <person name="Ma L.-J."/>
            <person name="Dead R."/>
            <person name="Young S."/>
            <person name="Zeng Q."/>
            <person name="Koehrsen M."/>
            <person name="Alvarado L."/>
            <person name="Berlin A."/>
            <person name="Chapman S.B."/>
            <person name="Chen Z."/>
            <person name="Freedman E."/>
            <person name="Gellesch M."/>
            <person name="Goldberg J."/>
            <person name="Griggs A."/>
            <person name="Gujja S."/>
            <person name="Heilman E.R."/>
            <person name="Heiman D."/>
            <person name="Hepburn T."/>
            <person name="Howarth C."/>
            <person name="Jen D."/>
            <person name="Larson L."/>
            <person name="Mehta T."/>
            <person name="Neiman D."/>
            <person name="Pearson M."/>
            <person name="Roberts A."/>
            <person name="Saif S."/>
            <person name="Shea T."/>
            <person name="Shenoy N."/>
            <person name="Sisk P."/>
            <person name="Stolte C."/>
            <person name="Sykes S."/>
            <person name="Walk T."/>
            <person name="White J."/>
            <person name="Yandava C."/>
            <person name="Haas B."/>
            <person name="Nusbaum C."/>
            <person name="Birren B."/>
        </authorList>
    </citation>
    <scope>NUCLEOTIDE SEQUENCE</scope>
    <source>
        <strain evidence="2">ATCC 64411</strain>
    </source>
</reference>
<reference evidence="2" key="2">
    <citation type="submission" date="2011-03" db="EMBL/GenBank/DDBJ databases">
        <title>Annotation of Magnaporthe poae ATCC 64411.</title>
        <authorList>
            <person name="Ma L.-J."/>
            <person name="Dead R."/>
            <person name="Young S.K."/>
            <person name="Zeng Q."/>
            <person name="Gargeya S."/>
            <person name="Fitzgerald M."/>
            <person name="Haas B."/>
            <person name="Abouelleil A."/>
            <person name="Alvarado L."/>
            <person name="Arachchi H.M."/>
            <person name="Berlin A."/>
            <person name="Brown A."/>
            <person name="Chapman S.B."/>
            <person name="Chen Z."/>
            <person name="Dunbar C."/>
            <person name="Freedman E."/>
            <person name="Gearin G."/>
            <person name="Gellesch M."/>
            <person name="Goldberg J."/>
            <person name="Griggs A."/>
            <person name="Gujja S."/>
            <person name="Heiman D."/>
            <person name="Howarth C."/>
            <person name="Larson L."/>
            <person name="Lui A."/>
            <person name="MacDonald P.J.P."/>
            <person name="Mehta T."/>
            <person name="Montmayeur A."/>
            <person name="Murphy C."/>
            <person name="Neiman D."/>
            <person name="Pearson M."/>
            <person name="Priest M."/>
            <person name="Roberts A."/>
            <person name="Saif S."/>
            <person name="Shea T."/>
            <person name="Shenoy N."/>
            <person name="Sisk P."/>
            <person name="Stolte C."/>
            <person name="Sykes S."/>
            <person name="Yandava C."/>
            <person name="Wortman J."/>
            <person name="Nusbaum C."/>
            <person name="Birren B."/>
        </authorList>
    </citation>
    <scope>NUCLEOTIDE SEQUENCE</scope>
    <source>
        <strain evidence="2">ATCC 64411</strain>
    </source>
</reference>
<feature type="compositionally biased region" description="Polar residues" evidence="1">
    <location>
        <begin position="7"/>
        <end position="39"/>
    </location>
</feature>
<feature type="region of interest" description="Disordered" evidence="1">
    <location>
        <begin position="1"/>
        <end position="210"/>
    </location>
</feature>
<proteinExistence type="predicted"/>
<evidence type="ECO:0000256" key="1">
    <source>
        <dbReference type="SAM" id="MobiDB-lite"/>
    </source>
</evidence>
<dbReference type="EMBL" id="GL876967">
    <property type="protein sequence ID" value="KLU84022.1"/>
    <property type="molecule type" value="Genomic_DNA"/>
</dbReference>